<feature type="region of interest" description="Disordered" evidence="5">
    <location>
        <begin position="398"/>
        <end position="417"/>
    </location>
</feature>
<dbReference type="Gene3D" id="1.10.10.10">
    <property type="entry name" value="Winged helix-like DNA-binding domain superfamily/Winged helix DNA-binding domain"/>
    <property type="match status" value="1"/>
</dbReference>
<dbReference type="PANTHER" id="PTHR47756">
    <property type="entry name" value="BLL6612 PROTEIN-RELATED"/>
    <property type="match status" value="1"/>
</dbReference>
<dbReference type="PANTHER" id="PTHR47756:SF2">
    <property type="entry name" value="BLL6612 PROTEIN"/>
    <property type="match status" value="1"/>
</dbReference>
<evidence type="ECO:0000256" key="5">
    <source>
        <dbReference type="SAM" id="MobiDB-lite"/>
    </source>
</evidence>
<dbReference type="GO" id="GO:0003677">
    <property type="term" value="F:DNA binding"/>
    <property type="evidence" value="ECO:0007669"/>
    <property type="project" value="InterPro"/>
</dbReference>
<dbReference type="InterPro" id="IPR046531">
    <property type="entry name" value="DUF6596"/>
</dbReference>
<feature type="domain" description="RNA polymerase sigma factor 70 region 4 type 2" evidence="7">
    <location>
        <begin position="110"/>
        <end position="160"/>
    </location>
</feature>
<keyword evidence="2" id="KW-0805">Transcription regulation</keyword>
<evidence type="ECO:0000256" key="1">
    <source>
        <dbReference type="ARBA" id="ARBA00010641"/>
    </source>
</evidence>
<dbReference type="InterPro" id="IPR007627">
    <property type="entry name" value="RNA_pol_sigma70_r2"/>
</dbReference>
<dbReference type="Proteomes" id="UP000595046">
    <property type="component" value="Chromosome"/>
</dbReference>
<dbReference type="Pfam" id="PF08281">
    <property type="entry name" value="Sigma70_r4_2"/>
    <property type="match status" value="1"/>
</dbReference>
<dbReference type="Gene3D" id="1.10.1740.10">
    <property type="match status" value="1"/>
</dbReference>
<dbReference type="GO" id="GO:0006352">
    <property type="term" value="P:DNA-templated transcription initiation"/>
    <property type="evidence" value="ECO:0007669"/>
    <property type="project" value="InterPro"/>
</dbReference>
<evidence type="ECO:0000259" key="8">
    <source>
        <dbReference type="Pfam" id="PF20239"/>
    </source>
</evidence>
<dbReference type="Gene3D" id="1.25.40.10">
    <property type="entry name" value="Tetratricopeptide repeat domain"/>
    <property type="match status" value="1"/>
</dbReference>
<keyword evidence="10" id="KW-1185">Reference proteome</keyword>
<evidence type="ECO:0000259" key="6">
    <source>
        <dbReference type="Pfam" id="PF04542"/>
    </source>
</evidence>
<feature type="domain" description="RNA polymerase sigma-70 region 2" evidence="6">
    <location>
        <begin position="13"/>
        <end position="78"/>
    </location>
</feature>
<dbReference type="EMBL" id="CP048882">
    <property type="protein sequence ID" value="QPP07509.1"/>
    <property type="molecule type" value="Genomic_DNA"/>
</dbReference>
<accession>A0A7T1WSE2</accession>
<keyword evidence="4" id="KW-0804">Transcription</keyword>
<organism evidence="9 10">
    <name type="scientific">Streptomyces bathyalis</name>
    <dbReference type="NCBI Taxonomy" id="2710756"/>
    <lineage>
        <taxon>Bacteria</taxon>
        <taxon>Bacillati</taxon>
        <taxon>Actinomycetota</taxon>
        <taxon>Actinomycetes</taxon>
        <taxon>Kitasatosporales</taxon>
        <taxon>Streptomycetaceae</taxon>
        <taxon>Streptomyces</taxon>
    </lineage>
</organism>
<dbReference type="GO" id="GO:0016987">
    <property type="term" value="F:sigma factor activity"/>
    <property type="evidence" value="ECO:0007669"/>
    <property type="project" value="UniProtKB-KW"/>
</dbReference>
<dbReference type="NCBIfam" id="TIGR02937">
    <property type="entry name" value="sigma70-ECF"/>
    <property type="match status" value="1"/>
</dbReference>
<protein>
    <submittedName>
        <fullName evidence="9">Sigma-70 family RNA polymerase sigma factor</fullName>
    </submittedName>
</protein>
<evidence type="ECO:0000313" key="9">
    <source>
        <dbReference type="EMBL" id="QPP07509.1"/>
    </source>
</evidence>
<comment type="similarity">
    <text evidence="1">Belongs to the sigma-70 factor family. ECF subfamily.</text>
</comment>
<dbReference type="Pfam" id="PF04542">
    <property type="entry name" value="Sigma70_r2"/>
    <property type="match status" value="1"/>
</dbReference>
<evidence type="ECO:0000256" key="2">
    <source>
        <dbReference type="ARBA" id="ARBA00023015"/>
    </source>
</evidence>
<dbReference type="KEGG" id="sbat:G4Z16_15190"/>
<dbReference type="InterPro" id="IPR014284">
    <property type="entry name" value="RNA_pol_sigma-70_dom"/>
</dbReference>
<dbReference type="RefSeq" id="WP_197351317.1">
    <property type="nucleotide sequence ID" value="NZ_CP048882.1"/>
</dbReference>
<dbReference type="AlphaFoldDB" id="A0A7T1WSE2"/>
<evidence type="ECO:0000259" key="7">
    <source>
        <dbReference type="Pfam" id="PF08281"/>
    </source>
</evidence>
<dbReference type="InterPro" id="IPR013324">
    <property type="entry name" value="RNA_pol_sigma_r3/r4-like"/>
</dbReference>
<dbReference type="Pfam" id="PF20239">
    <property type="entry name" value="DUF6596"/>
    <property type="match status" value="1"/>
</dbReference>
<dbReference type="InterPro" id="IPR013249">
    <property type="entry name" value="RNA_pol_sigma70_r4_t2"/>
</dbReference>
<proteinExistence type="inferred from homology"/>
<dbReference type="SUPFAM" id="SSF88946">
    <property type="entry name" value="Sigma2 domain of RNA polymerase sigma factors"/>
    <property type="match status" value="1"/>
</dbReference>
<feature type="domain" description="DUF6596" evidence="8">
    <location>
        <begin position="179"/>
        <end position="279"/>
    </location>
</feature>
<dbReference type="InterPro" id="IPR013325">
    <property type="entry name" value="RNA_pol_sigma_r2"/>
</dbReference>
<evidence type="ECO:0000256" key="3">
    <source>
        <dbReference type="ARBA" id="ARBA00023082"/>
    </source>
</evidence>
<keyword evidence="3" id="KW-0731">Sigma factor</keyword>
<dbReference type="InterPro" id="IPR011990">
    <property type="entry name" value="TPR-like_helical_dom_sf"/>
</dbReference>
<evidence type="ECO:0000256" key="4">
    <source>
        <dbReference type="ARBA" id="ARBA00023163"/>
    </source>
</evidence>
<evidence type="ECO:0000313" key="10">
    <source>
        <dbReference type="Proteomes" id="UP000595046"/>
    </source>
</evidence>
<sequence>MSQVSASAVEQVFREEYGRAVAVLVRVFGDIDVAEEAVQEAFTTAVQRWPADGLPPSPAGWIITTARNHAVDRLRREATRAERHAEAALLHTRDEPAEESPVRDERLSLIFTCCHPALAQGARVALTLRLLGGLTTTEIARAFLVSEQAMAQRIVRAKGKIRDARIPYRVPADADLPDRLQGVLAVVYLIFNEGHTASSGETLARADLCAEALRLGRLLAGLMPDEPEVLGLLALMLLVESRREARTTPDGELVLLADQDRGLWDRELIAEGQALVRRCLRRDRPGPYQIQAAIQAVHSDAATAADTDWGQVLQLYDQLSVVAPGPVVALNRAVVVAEVEGPREALALVEDIDLDGYHVFHAVRADLLRRLGRGDEAARAYESAIALTENQAERGFLRQAADRAREGARDPGDASEY</sequence>
<name>A0A7T1WSE2_9ACTN</name>
<gene>
    <name evidence="9" type="ORF">G4Z16_15190</name>
</gene>
<dbReference type="InterPro" id="IPR036388">
    <property type="entry name" value="WH-like_DNA-bd_sf"/>
</dbReference>
<reference evidence="10" key="1">
    <citation type="submission" date="2020-02" db="EMBL/GenBank/DDBJ databases">
        <title>Streptomyces sp. ASO4wet.</title>
        <authorList>
            <person name="Risdian C."/>
            <person name="Landwehr W."/>
            <person name="Schupp P."/>
            <person name="Wink J."/>
        </authorList>
    </citation>
    <scope>NUCLEOTIDE SEQUENCE [LARGE SCALE GENOMIC DNA]</scope>
    <source>
        <strain evidence="10">ASO4wet</strain>
    </source>
</reference>
<dbReference type="SUPFAM" id="SSF88659">
    <property type="entry name" value="Sigma3 and sigma4 domains of RNA polymerase sigma factors"/>
    <property type="match status" value="1"/>
</dbReference>